<evidence type="ECO:0000313" key="5">
    <source>
        <dbReference type="EMBL" id="PWN23848.1"/>
    </source>
</evidence>
<keyword evidence="6" id="KW-1185">Reference proteome</keyword>
<feature type="domain" description="Nuclear speckle splicing regulatory protein 1 N-terminal" evidence="4">
    <location>
        <begin position="93"/>
        <end position="209"/>
    </location>
</feature>
<dbReference type="Proteomes" id="UP000245942">
    <property type="component" value="Unassembled WGS sequence"/>
</dbReference>
<dbReference type="Pfam" id="PF09745">
    <property type="entry name" value="NSRP1_N"/>
    <property type="match status" value="1"/>
</dbReference>
<dbReference type="STRING" id="1684307.A0A316UFY1"/>
<evidence type="ECO:0000259" key="4">
    <source>
        <dbReference type="Pfam" id="PF09745"/>
    </source>
</evidence>
<dbReference type="PANTHER" id="PTHR47845">
    <property type="entry name" value="NUCLEAR SPECKLE SPLICING REGULATORY PROTEIN 1 HOMOLOG"/>
    <property type="match status" value="1"/>
</dbReference>
<feature type="compositionally biased region" description="Acidic residues" evidence="3">
    <location>
        <begin position="167"/>
        <end position="179"/>
    </location>
</feature>
<feature type="compositionally biased region" description="Basic and acidic residues" evidence="3">
    <location>
        <begin position="182"/>
        <end position="205"/>
    </location>
</feature>
<accession>A0A316UFY1</accession>
<feature type="compositionally biased region" description="Low complexity" evidence="3">
    <location>
        <begin position="57"/>
        <end position="69"/>
    </location>
</feature>
<dbReference type="GeneID" id="37012803"/>
<name>A0A316UFY1_9BASI</name>
<keyword evidence="2" id="KW-0175">Coiled coil</keyword>
<feature type="compositionally biased region" description="Basic and acidic residues" evidence="3">
    <location>
        <begin position="269"/>
        <end position="282"/>
    </location>
</feature>
<comment type="similarity">
    <text evidence="1">Belongs to the NSRP1 family.</text>
</comment>
<proteinExistence type="inferred from homology"/>
<dbReference type="EMBL" id="KZ819321">
    <property type="protein sequence ID" value="PWN23848.1"/>
    <property type="molecule type" value="Genomic_DNA"/>
</dbReference>
<feature type="region of interest" description="Disordered" evidence="3">
    <location>
        <begin position="29"/>
        <end position="104"/>
    </location>
</feature>
<feature type="compositionally biased region" description="Basic and acidic residues" evidence="3">
    <location>
        <begin position="310"/>
        <end position="321"/>
    </location>
</feature>
<feature type="compositionally biased region" description="Basic and acidic residues" evidence="3">
    <location>
        <begin position="219"/>
        <end position="228"/>
    </location>
</feature>
<dbReference type="InterPro" id="IPR018612">
    <property type="entry name" value="NSRP1_N"/>
</dbReference>
<sequence length="425" mass="46602">MSSSQGGPSGSTKISFGFKKTSLPAQTSVANPLLASKPKPPAFSSLEDEEDDDQGNAAASSSSVSSAFSQPKKKSNNAPTGLAHSAPASKVSRQKAAQAEQLDSSVYDYDNVFDSLKSVQRSQAEARQAERAKRDPKYIEGMLDSVKERNKLLLRAQAKKIQREREAEGEEFQEGEEFVTDAYREQQEELRKVEEAEKAEEEKQAKNKKGLSSFYKDMMASKEAEHEAAVAAAAAAAEAAARTSTSEAPGSMQGGQAANTDAPSGSLSEQDRQARLAKEASKRGLNAQLNDEGELVDQRSVLSAGLNVLGRDKKGSSRDDAQSSSSSLHSRHYSSSNGRGSARDGAAEARRLREEARERASRQVEEQILEVEAQREEERAKEEEQRKRSLIGERRNDESKIAEAKKRMEERRLKKRKLEEEEMGT</sequence>
<evidence type="ECO:0000256" key="1">
    <source>
        <dbReference type="ARBA" id="ARBA00010126"/>
    </source>
</evidence>
<dbReference type="OrthoDB" id="446635at2759"/>
<feature type="compositionally biased region" description="Low complexity" evidence="3">
    <location>
        <begin position="229"/>
        <end position="241"/>
    </location>
</feature>
<dbReference type="AlphaFoldDB" id="A0A316UFY1"/>
<reference evidence="5 6" key="1">
    <citation type="journal article" date="2018" name="Mol. Biol. Evol.">
        <title>Broad Genomic Sampling Reveals a Smut Pathogenic Ancestry of the Fungal Clade Ustilaginomycotina.</title>
        <authorList>
            <person name="Kijpornyongpan T."/>
            <person name="Mondo S.J."/>
            <person name="Barry K."/>
            <person name="Sandor L."/>
            <person name="Lee J."/>
            <person name="Lipzen A."/>
            <person name="Pangilinan J."/>
            <person name="LaButti K."/>
            <person name="Hainaut M."/>
            <person name="Henrissat B."/>
            <person name="Grigoriev I.V."/>
            <person name="Spatafora J.W."/>
            <person name="Aime M.C."/>
        </authorList>
    </citation>
    <scope>NUCLEOTIDE SEQUENCE [LARGE SCALE GENOMIC DNA]</scope>
    <source>
        <strain evidence="5 6">MCA 4718</strain>
    </source>
</reference>
<feature type="compositionally biased region" description="Low complexity" evidence="3">
    <location>
        <begin position="322"/>
        <end position="336"/>
    </location>
</feature>
<protein>
    <recommendedName>
        <fullName evidence="4">Nuclear speckle splicing regulatory protein 1 N-terminal domain-containing protein</fullName>
    </recommendedName>
</protein>
<dbReference type="PANTHER" id="PTHR47845:SF1">
    <property type="entry name" value="NUCLEAR SPECKLE SPLICING REGULATORY PROTEIN 1 HOMOLOG"/>
    <property type="match status" value="1"/>
</dbReference>
<feature type="compositionally biased region" description="Polar residues" evidence="3">
    <location>
        <begin position="242"/>
        <end position="268"/>
    </location>
</feature>
<evidence type="ECO:0000256" key="3">
    <source>
        <dbReference type="SAM" id="MobiDB-lite"/>
    </source>
</evidence>
<organism evidence="5 6">
    <name type="scientific">Pseudomicrostroma glucosiphilum</name>
    <dbReference type="NCBI Taxonomy" id="1684307"/>
    <lineage>
        <taxon>Eukaryota</taxon>
        <taxon>Fungi</taxon>
        <taxon>Dikarya</taxon>
        <taxon>Basidiomycota</taxon>
        <taxon>Ustilaginomycotina</taxon>
        <taxon>Exobasidiomycetes</taxon>
        <taxon>Microstromatales</taxon>
        <taxon>Microstromatales incertae sedis</taxon>
        <taxon>Pseudomicrostroma</taxon>
    </lineage>
</organism>
<evidence type="ECO:0000256" key="2">
    <source>
        <dbReference type="ARBA" id="ARBA00023054"/>
    </source>
</evidence>
<feature type="compositionally biased region" description="Basic and acidic residues" evidence="3">
    <location>
        <begin position="341"/>
        <end position="365"/>
    </location>
</feature>
<feature type="compositionally biased region" description="Basic and acidic residues" evidence="3">
    <location>
        <begin position="372"/>
        <end position="412"/>
    </location>
</feature>
<dbReference type="GO" id="GO:0000381">
    <property type="term" value="P:regulation of alternative mRNA splicing, via spliceosome"/>
    <property type="evidence" value="ECO:0007669"/>
    <property type="project" value="InterPro"/>
</dbReference>
<feature type="region of interest" description="Disordered" evidence="3">
    <location>
        <begin position="163"/>
        <end position="425"/>
    </location>
</feature>
<evidence type="ECO:0000313" key="6">
    <source>
        <dbReference type="Proteomes" id="UP000245942"/>
    </source>
</evidence>
<gene>
    <name evidence="5" type="ORF">BCV69DRAFT_275262</name>
</gene>
<dbReference type="RefSeq" id="XP_025351008.1">
    <property type="nucleotide sequence ID" value="XM_025491069.1"/>
</dbReference>
<dbReference type="InterPro" id="IPR053246">
    <property type="entry name" value="NS_splicing_regulatory_protein"/>
</dbReference>